<protein>
    <submittedName>
        <fullName evidence="1">Uncharacterized protein</fullName>
    </submittedName>
</protein>
<dbReference type="Proteomes" id="UP000011841">
    <property type="component" value="Chromosome"/>
</dbReference>
<organism evidence="1 2">
    <name type="scientific">Bradyrhizobium oligotrophicum S58</name>
    <dbReference type="NCBI Taxonomy" id="1245469"/>
    <lineage>
        <taxon>Bacteria</taxon>
        <taxon>Pseudomonadati</taxon>
        <taxon>Pseudomonadota</taxon>
        <taxon>Alphaproteobacteria</taxon>
        <taxon>Hyphomicrobiales</taxon>
        <taxon>Nitrobacteraceae</taxon>
        <taxon>Bradyrhizobium</taxon>
    </lineage>
</organism>
<name>M4ZEB0_9BRAD</name>
<dbReference type="PATRIC" id="fig|1245469.3.peg.6241"/>
<reference evidence="1 2" key="1">
    <citation type="journal article" date="2013" name="Appl. Environ. Microbiol.">
        <title>Genome analysis suggests that the soil oligotrophic bacterium Agromonas oligotrophica (Bradyrhizobium oligotrophicum) is a nitrogen-fixing symbiont of Aeschynomene indica.</title>
        <authorList>
            <person name="Okubo T."/>
            <person name="Fukushima S."/>
            <person name="Itakura M."/>
            <person name="Oshima K."/>
            <person name="Longtonglang A."/>
            <person name="Teaumroong N."/>
            <person name="Mitsui H."/>
            <person name="Hattori M."/>
            <person name="Hattori R."/>
            <person name="Hattori T."/>
            <person name="Minamisawa K."/>
        </authorList>
    </citation>
    <scope>NUCLEOTIDE SEQUENCE [LARGE SCALE GENOMIC DNA]</scope>
    <source>
        <strain evidence="1 2">S58</strain>
    </source>
</reference>
<gene>
    <name evidence="1" type="ORF">S58_61090</name>
</gene>
<dbReference type="GeneID" id="301819812"/>
<dbReference type="HOGENOM" id="CLU_195023_0_0_5"/>
<dbReference type="EMBL" id="AP012603">
    <property type="protein sequence ID" value="BAM92084.1"/>
    <property type="molecule type" value="Genomic_DNA"/>
</dbReference>
<evidence type="ECO:0000313" key="1">
    <source>
        <dbReference type="EMBL" id="BAM92084.1"/>
    </source>
</evidence>
<dbReference type="eggNOG" id="ENOG50339XD">
    <property type="taxonomic scope" value="Bacteria"/>
</dbReference>
<dbReference type="STRING" id="1245469.S58_61090"/>
<dbReference type="RefSeq" id="WP_015669168.1">
    <property type="nucleotide sequence ID" value="NC_020453.1"/>
</dbReference>
<keyword evidence="2" id="KW-1185">Reference proteome</keyword>
<accession>M4ZEB0</accession>
<dbReference type="AlphaFoldDB" id="M4ZEB0"/>
<dbReference type="KEGG" id="aol:S58_61090"/>
<sequence length="81" mass="8097">MKLSSAARRLGLGAALTAGIGIGYALGAQPHMTATVTMLQSARAELAQATPNKGGHRERALALIDQAIGEVRAGIAFAAGG</sequence>
<proteinExistence type="predicted"/>
<evidence type="ECO:0000313" key="2">
    <source>
        <dbReference type="Proteomes" id="UP000011841"/>
    </source>
</evidence>